<dbReference type="Proteomes" id="UP001287356">
    <property type="component" value="Unassembled WGS sequence"/>
</dbReference>
<evidence type="ECO:0000313" key="2">
    <source>
        <dbReference type="EMBL" id="KAK3365882.1"/>
    </source>
</evidence>
<protein>
    <submittedName>
        <fullName evidence="2">Uncharacterized protein</fullName>
    </submittedName>
</protein>
<reference evidence="2" key="2">
    <citation type="submission" date="2023-06" db="EMBL/GenBank/DDBJ databases">
        <authorList>
            <consortium name="Lawrence Berkeley National Laboratory"/>
            <person name="Haridas S."/>
            <person name="Hensen N."/>
            <person name="Bonometti L."/>
            <person name="Westerberg I."/>
            <person name="Brannstrom I.O."/>
            <person name="Guillou S."/>
            <person name="Cros-Aarteil S."/>
            <person name="Calhoun S."/>
            <person name="Kuo A."/>
            <person name="Mondo S."/>
            <person name="Pangilinan J."/>
            <person name="Riley R."/>
            <person name="Labutti K."/>
            <person name="Andreopoulos B."/>
            <person name="Lipzen A."/>
            <person name="Chen C."/>
            <person name="Yanf M."/>
            <person name="Daum C."/>
            <person name="Ng V."/>
            <person name="Clum A."/>
            <person name="Steindorff A."/>
            <person name="Ohm R."/>
            <person name="Martin F."/>
            <person name="Silar P."/>
            <person name="Natvig D."/>
            <person name="Lalanne C."/>
            <person name="Gautier V."/>
            <person name="Ament-Velasquez S.L."/>
            <person name="Kruys A."/>
            <person name="Hutchinson M.I."/>
            <person name="Powell A.J."/>
            <person name="Barry K."/>
            <person name="Miller A.N."/>
            <person name="Grigoriev I.V."/>
            <person name="Debuchy R."/>
            <person name="Gladieux P."/>
            <person name="Thoren M.H."/>
            <person name="Johannesson H."/>
        </authorList>
    </citation>
    <scope>NUCLEOTIDE SEQUENCE</scope>
    <source>
        <strain evidence="2">CBS 958.72</strain>
    </source>
</reference>
<keyword evidence="3" id="KW-1185">Reference proteome</keyword>
<reference evidence="2" key="1">
    <citation type="journal article" date="2023" name="Mol. Phylogenet. Evol.">
        <title>Genome-scale phylogeny and comparative genomics of the fungal order Sordariales.</title>
        <authorList>
            <person name="Hensen N."/>
            <person name="Bonometti L."/>
            <person name="Westerberg I."/>
            <person name="Brannstrom I.O."/>
            <person name="Guillou S."/>
            <person name="Cros-Aarteil S."/>
            <person name="Calhoun S."/>
            <person name="Haridas S."/>
            <person name="Kuo A."/>
            <person name="Mondo S."/>
            <person name="Pangilinan J."/>
            <person name="Riley R."/>
            <person name="LaButti K."/>
            <person name="Andreopoulos B."/>
            <person name="Lipzen A."/>
            <person name="Chen C."/>
            <person name="Yan M."/>
            <person name="Daum C."/>
            <person name="Ng V."/>
            <person name="Clum A."/>
            <person name="Steindorff A."/>
            <person name="Ohm R.A."/>
            <person name="Martin F."/>
            <person name="Silar P."/>
            <person name="Natvig D.O."/>
            <person name="Lalanne C."/>
            <person name="Gautier V."/>
            <person name="Ament-Velasquez S.L."/>
            <person name="Kruys A."/>
            <person name="Hutchinson M.I."/>
            <person name="Powell A.J."/>
            <person name="Barry K."/>
            <person name="Miller A.N."/>
            <person name="Grigoriev I.V."/>
            <person name="Debuchy R."/>
            <person name="Gladieux P."/>
            <person name="Hiltunen Thoren M."/>
            <person name="Johannesson H."/>
        </authorList>
    </citation>
    <scope>NUCLEOTIDE SEQUENCE</scope>
    <source>
        <strain evidence="2">CBS 958.72</strain>
    </source>
</reference>
<feature type="transmembrane region" description="Helical" evidence="1">
    <location>
        <begin position="49"/>
        <end position="69"/>
    </location>
</feature>
<keyword evidence="1" id="KW-0472">Membrane</keyword>
<evidence type="ECO:0000256" key="1">
    <source>
        <dbReference type="SAM" id="Phobius"/>
    </source>
</evidence>
<sequence>MGPRRGGGAGAERFCFVLLCFVCGSFITHDTTHSRTKCKTLRCALPIRLFLSVCSFSLKRTSLTAFFFLSRRWLFHTMHA</sequence>
<dbReference type="EMBL" id="JAULSN010000008">
    <property type="protein sequence ID" value="KAK3365882.1"/>
    <property type="molecule type" value="Genomic_DNA"/>
</dbReference>
<name>A0AAE0JXR3_9PEZI</name>
<evidence type="ECO:0000313" key="3">
    <source>
        <dbReference type="Proteomes" id="UP001287356"/>
    </source>
</evidence>
<comment type="caution">
    <text evidence="2">The sequence shown here is derived from an EMBL/GenBank/DDBJ whole genome shotgun (WGS) entry which is preliminary data.</text>
</comment>
<gene>
    <name evidence="2" type="ORF">B0T24DRAFT_404597</name>
</gene>
<dbReference type="AlphaFoldDB" id="A0AAE0JXR3"/>
<keyword evidence="1" id="KW-1133">Transmembrane helix</keyword>
<accession>A0AAE0JXR3</accession>
<organism evidence="2 3">
    <name type="scientific">Lasiosphaeria ovina</name>
    <dbReference type="NCBI Taxonomy" id="92902"/>
    <lineage>
        <taxon>Eukaryota</taxon>
        <taxon>Fungi</taxon>
        <taxon>Dikarya</taxon>
        <taxon>Ascomycota</taxon>
        <taxon>Pezizomycotina</taxon>
        <taxon>Sordariomycetes</taxon>
        <taxon>Sordariomycetidae</taxon>
        <taxon>Sordariales</taxon>
        <taxon>Lasiosphaeriaceae</taxon>
        <taxon>Lasiosphaeria</taxon>
    </lineage>
</organism>
<keyword evidence="1" id="KW-0812">Transmembrane</keyword>
<proteinExistence type="predicted"/>
<feature type="transmembrane region" description="Helical" evidence="1">
    <location>
        <begin position="12"/>
        <end position="29"/>
    </location>
</feature>